<accession>A0A445LZ04</accession>
<name>A0A445LZ04_GLYSO</name>
<feature type="compositionally biased region" description="Basic residues" evidence="1">
    <location>
        <begin position="48"/>
        <end position="60"/>
    </location>
</feature>
<evidence type="ECO:0000256" key="1">
    <source>
        <dbReference type="SAM" id="MobiDB-lite"/>
    </source>
</evidence>
<dbReference type="PANTHER" id="PTHR11439">
    <property type="entry name" value="GAG-POL-RELATED RETROTRANSPOSON"/>
    <property type="match status" value="1"/>
</dbReference>
<reference evidence="2 3" key="1">
    <citation type="submission" date="2018-09" db="EMBL/GenBank/DDBJ databases">
        <title>A high-quality reference genome of wild soybean provides a powerful tool to mine soybean genomes.</title>
        <authorList>
            <person name="Xie M."/>
            <person name="Chung C.Y.L."/>
            <person name="Li M.-W."/>
            <person name="Wong F.-L."/>
            <person name="Chan T.-F."/>
            <person name="Lam H.-M."/>
        </authorList>
    </citation>
    <scope>NUCLEOTIDE SEQUENCE [LARGE SCALE GENOMIC DNA]</scope>
    <source>
        <strain evidence="3">cv. W05</strain>
        <tissue evidence="2">Hypocotyl of etiolated seedlings</tissue>
    </source>
</reference>
<feature type="compositionally biased region" description="Gly residues" evidence="1">
    <location>
        <begin position="12"/>
        <end position="21"/>
    </location>
</feature>
<dbReference type="EMBL" id="QZWG01000001">
    <property type="protein sequence ID" value="RZC28516.1"/>
    <property type="molecule type" value="Genomic_DNA"/>
</dbReference>
<dbReference type="Proteomes" id="UP000289340">
    <property type="component" value="Chromosome 1"/>
</dbReference>
<dbReference type="CDD" id="cd09272">
    <property type="entry name" value="RNase_HI_RT_Ty1"/>
    <property type="match status" value="1"/>
</dbReference>
<evidence type="ECO:0000313" key="2">
    <source>
        <dbReference type="EMBL" id="RZC28516.1"/>
    </source>
</evidence>
<organism evidence="2 3">
    <name type="scientific">Glycine soja</name>
    <name type="common">Wild soybean</name>
    <dbReference type="NCBI Taxonomy" id="3848"/>
    <lineage>
        <taxon>Eukaryota</taxon>
        <taxon>Viridiplantae</taxon>
        <taxon>Streptophyta</taxon>
        <taxon>Embryophyta</taxon>
        <taxon>Tracheophyta</taxon>
        <taxon>Spermatophyta</taxon>
        <taxon>Magnoliopsida</taxon>
        <taxon>eudicotyledons</taxon>
        <taxon>Gunneridae</taxon>
        <taxon>Pentapetalae</taxon>
        <taxon>rosids</taxon>
        <taxon>fabids</taxon>
        <taxon>Fabales</taxon>
        <taxon>Fabaceae</taxon>
        <taxon>Papilionoideae</taxon>
        <taxon>50 kb inversion clade</taxon>
        <taxon>NPAAA clade</taxon>
        <taxon>indigoferoid/millettioid clade</taxon>
        <taxon>Phaseoleae</taxon>
        <taxon>Glycine</taxon>
        <taxon>Glycine subgen. Soja</taxon>
    </lineage>
</organism>
<feature type="region of interest" description="Disordered" evidence="1">
    <location>
        <begin position="1"/>
        <end position="67"/>
    </location>
</feature>
<protein>
    <submittedName>
        <fullName evidence="2">Copia protein</fullName>
    </submittedName>
</protein>
<feature type="compositionally biased region" description="Acidic residues" evidence="1">
    <location>
        <begin position="34"/>
        <end position="44"/>
    </location>
</feature>
<gene>
    <name evidence="2" type="ORF">D0Y65_000475</name>
</gene>
<dbReference type="PANTHER" id="PTHR11439:SF515">
    <property type="entry name" value="GAG-POL POLYPROTEIN"/>
    <property type="match status" value="1"/>
</dbReference>
<dbReference type="AlphaFoldDB" id="A0A445LZ04"/>
<keyword evidence="3" id="KW-1185">Reference proteome</keyword>
<sequence length="291" mass="33497">MRRKKRSDRVGLTGGHGGVTIEGGAMVRRKEKEEGEEEEEEEEEEIKKNKKKMVRKKRERVRNERCPTKRNQSMVLEEVWTKGKPSMKKLKVLGSLCFRHIPNEKKKKLDDKTDEELVYLALLAAGEPIHFDDAINTEIDRGMILHQKRYIHEVLKRFSMVDCNIAPTPLEANIKLVKDEAEKPVDNILFKQSVGSLRIKLFGHSDSDWFGEKVNRKSSMGYVFRFYGAPISWCSKKQDVVALSSCEAEYIISCHATCQALWLRYLLEEMHLGLKSAMQLLVDNKSTISLA</sequence>
<evidence type="ECO:0000313" key="3">
    <source>
        <dbReference type="Proteomes" id="UP000289340"/>
    </source>
</evidence>
<comment type="caution">
    <text evidence="2">The sequence shown here is derived from an EMBL/GenBank/DDBJ whole genome shotgun (WGS) entry which is preliminary data.</text>
</comment>
<proteinExistence type="predicted"/>